<feature type="domain" description="Rad51-like C-terminal" evidence="1">
    <location>
        <begin position="44"/>
        <end position="149"/>
    </location>
</feature>
<dbReference type="EMBL" id="JBHSQH010000001">
    <property type="protein sequence ID" value="MFC5973075.1"/>
    <property type="molecule type" value="Genomic_DNA"/>
</dbReference>
<sequence>MRERDGEGIPELPTLGTGVHLLETDDSVRAAVHSLVVDHLLIHSGEALWADSHGHARTQSLVRLAPSRRFLDRIRMARAFTAFQHQTLLARLADRVDGDTALVVVPAFDHHYRSDDLTRGEPERMVEAGVGHVEAVAERHDVAVLVTRERDDDLTDPVAGIADERMRVETTRFGPRFVADGFETLVYRGHDYVQTTLAFWSRVLEERQQARESLRREVLA</sequence>
<dbReference type="Pfam" id="PF08423">
    <property type="entry name" value="Rad51"/>
    <property type="match status" value="1"/>
</dbReference>
<name>A0ABD5RSF5_9EURY</name>
<reference evidence="2 3" key="1">
    <citation type="journal article" date="2019" name="Int. J. Syst. Evol. Microbiol.">
        <title>The Global Catalogue of Microorganisms (GCM) 10K type strain sequencing project: providing services to taxonomists for standard genome sequencing and annotation.</title>
        <authorList>
            <consortium name="The Broad Institute Genomics Platform"/>
            <consortium name="The Broad Institute Genome Sequencing Center for Infectious Disease"/>
            <person name="Wu L."/>
            <person name="Ma J."/>
        </authorList>
    </citation>
    <scope>NUCLEOTIDE SEQUENCE [LARGE SCALE GENOMIC DNA]</scope>
    <source>
        <strain evidence="2 3">CGMCC 1.12543</strain>
    </source>
</reference>
<keyword evidence="3" id="KW-1185">Reference proteome</keyword>
<proteinExistence type="predicted"/>
<dbReference type="Gene3D" id="3.40.50.300">
    <property type="entry name" value="P-loop containing nucleotide triphosphate hydrolases"/>
    <property type="match status" value="1"/>
</dbReference>
<dbReference type="InterPro" id="IPR013632">
    <property type="entry name" value="Rad51_C"/>
</dbReference>
<dbReference type="Proteomes" id="UP001596099">
    <property type="component" value="Unassembled WGS sequence"/>
</dbReference>
<dbReference type="RefSeq" id="WP_247417178.1">
    <property type="nucleotide sequence ID" value="NZ_JALLGW010000001.1"/>
</dbReference>
<protein>
    <recommendedName>
        <fullName evidence="1">Rad51-like C-terminal domain-containing protein</fullName>
    </recommendedName>
</protein>
<accession>A0ABD5RSF5</accession>
<dbReference type="InterPro" id="IPR027417">
    <property type="entry name" value="P-loop_NTPase"/>
</dbReference>
<comment type="caution">
    <text evidence="2">The sequence shown here is derived from an EMBL/GenBank/DDBJ whole genome shotgun (WGS) entry which is preliminary data.</text>
</comment>
<organism evidence="2 3">
    <name type="scientific">Halomarina salina</name>
    <dbReference type="NCBI Taxonomy" id="1872699"/>
    <lineage>
        <taxon>Archaea</taxon>
        <taxon>Methanobacteriati</taxon>
        <taxon>Methanobacteriota</taxon>
        <taxon>Stenosarchaea group</taxon>
        <taxon>Halobacteria</taxon>
        <taxon>Halobacteriales</taxon>
        <taxon>Natronomonadaceae</taxon>
        <taxon>Halomarina</taxon>
    </lineage>
</organism>
<evidence type="ECO:0000313" key="2">
    <source>
        <dbReference type="EMBL" id="MFC5973075.1"/>
    </source>
</evidence>
<dbReference type="AlphaFoldDB" id="A0ABD5RSF5"/>
<gene>
    <name evidence="2" type="ORF">ACFPYI_17210</name>
</gene>
<evidence type="ECO:0000313" key="3">
    <source>
        <dbReference type="Proteomes" id="UP001596099"/>
    </source>
</evidence>
<evidence type="ECO:0000259" key="1">
    <source>
        <dbReference type="Pfam" id="PF08423"/>
    </source>
</evidence>